<evidence type="ECO:0000313" key="2">
    <source>
        <dbReference type="Proteomes" id="UP000001595"/>
    </source>
</evidence>
<organism evidence="1 2">
    <name type="scientific">Pongo abelii</name>
    <name type="common">Sumatran orangutan</name>
    <name type="synonym">Pongo pygmaeus abelii</name>
    <dbReference type="NCBI Taxonomy" id="9601"/>
    <lineage>
        <taxon>Eukaryota</taxon>
        <taxon>Metazoa</taxon>
        <taxon>Chordata</taxon>
        <taxon>Craniata</taxon>
        <taxon>Vertebrata</taxon>
        <taxon>Euteleostomi</taxon>
        <taxon>Mammalia</taxon>
        <taxon>Eutheria</taxon>
        <taxon>Euarchontoglires</taxon>
        <taxon>Primates</taxon>
        <taxon>Haplorrhini</taxon>
        <taxon>Catarrhini</taxon>
        <taxon>Hominidae</taxon>
        <taxon>Pongo</taxon>
    </lineage>
</organism>
<evidence type="ECO:0000313" key="1">
    <source>
        <dbReference type="Ensembl" id="ENSPPYP00000038404.1"/>
    </source>
</evidence>
<sequence>MQTSIADMEKTLCDTWIKILFPLSTLQTASNCRLMSRIRAMRHMAKRRTRPSGTDCHSQQKARPECEECKDLIESVLEEELQFQERELAKLPRPAARLRIHDPLIQAQAEELTHL</sequence>
<protein>
    <submittedName>
        <fullName evidence="1">Uncharacterized protein</fullName>
    </submittedName>
</protein>
<reference evidence="1" key="2">
    <citation type="submission" date="2025-08" db="UniProtKB">
        <authorList>
            <consortium name="Ensembl"/>
        </authorList>
    </citation>
    <scope>IDENTIFICATION</scope>
</reference>
<keyword evidence="2" id="KW-1185">Reference proteome</keyword>
<accession>A0A8I5UEN3</accession>
<proteinExistence type="predicted"/>
<dbReference type="RefSeq" id="XP_054384534.1">
    <property type="nucleotide sequence ID" value="XM_054528559.1"/>
</dbReference>
<dbReference type="AlphaFoldDB" id="A0A8I5UEN3"/>
<reference evidence="1 2" key="1">
    <citation type="submission" date="2008-02" db="EMBL/GenBank/DDBJ databases">
        <title>A 6x draft sequence assembly of the Pongo pygmaeus abelii genome.</title>
        <authorList>
            <person name="Wilson R.K."/>
            <person name="Mardis E."/>
        </authorList>
    </citation>
    <scope>NUCLEOTIDE SEQUENCE [LARGE SCALE GENOMIC DNA]</scope>
</reference>
<name>A0A8I5UEN3_PONAB</name>
<dbReference type="Ensembl" id="ENSPPYT00000047590.1">
    <property type="protein sequence ID" value="ENSPPYP00000038404.1"/>
    <property type="gene ID" value="ENSPPYG00000032672.1"/>
</dbReference>
<dbReference type="Proteomes" id="UP000001595">
    <property type="component" value="Chromosome 1"/>
</dbReference>
<dbReference type="GeneID" id="100438294"/>
<reference evidence="1" key="3">
    <citation type="submission" date="2025-09" db="UniProtKB">
        <authorList>
            <consortium name="Ensembl"/>
        </authorList>
    </citation>
    <scope>IDENTIFICATION</scope>
</reference>
<gene>
    <name evidence="1" type="primary">LOC100438294</name>
</gene>